<keyword evidence="1" id="KW-0472">Membrane</keyword>
<reference evidence="2" key="1">
    <citation type="submission" date="2022-11" db="EMBL/GenBank/DDBJ databases">
        <title>Refractory cell wall polysaccharides provide important carbon source for microbial heterotrophs in the hadal ocean.</title>
        <authorList>
            <person name="Zhu X."/>
        </authorList>
    </citation>
    <scope>NUCLEOTIDE SEQUENCE</scope>
    <source>
        <strain evidence="2">MTRN7</strain>
    </source>
</reference>
<name>A0ABT4S1P2_9FLAO</name>
<accession>A0ABT4S1P2</accession>
<organism evidence="2 3">
    <name type="scientific">Mesoflavibacter profundi</name>
    <dbReference type="NCBI Taxonomy" id="2708110"/>
    <lineage>
        <taxon>Bacteria</taxon>
        <taxon>Pseudomonadati</taxon>
        <taxon>Bacteroidota</taxon>
        <taxon>Flavobacteriia</taxon>
        <taxon>Flavobacteriales</taxon>
        <taxon>Flavobacteriaceae</taxon>
        <taxon>Mesoflavibacter</taxon>
    </lineage>
</organism>
<proteinExistence type="predicted"/>
<dbReference type="EMBL" id="JAPFGC010000002">
    <property type="protein sequence ID" value="MDA0177990.1"/>
    <property type="molecule type" value="Genomic_DNA"/>
</dbReference>
<protein>
    <submittedName>
        <fullName evidence="2">Uncharacterized protein</fullName>
    </submittedName>
</protein>
<comment type="caution">
    <text evidence="2">The sequence shown here is derived from an EMBL/GenBank/DDBJ whole genome shotgun (WGS) entry which is preliminary data.</text>
</comment>
<evidence type="ECO:0000313" key="3">
    <source>
        <dbReference type="Proteomes" id="UP001149142"/>
    </source>
</evidence>
<gene>
    <name evidence="2" type="ORF">OOZ35_10855</name>
</gene>
<keyword evidence="3" id="KW-1185">Reference proteome</keyword>
<evidence type="ECO:0000313" key="2">
    <source>
        <dbReference type="EMBL" id="MDA0177990.1"/>
    </source>
</evidence>
<evidence type="ECO:0000256" key="1">
    <source>
        <dbReference type="SAM" id="Phobius"/>
    </source>
</evidence>
<keyword evidence="1" id="KW-0812">Transmembrane</keyword>
<feature type="transmembrane region" description="Helical" evidence="1">
    <location>
        <begin position="6"/>
        <end position="25"/>
    </location>
</feature>
<sequence length="447" mass="50984">MNIKKIIIRAAICISVLLLIFIGILKYRDYMSYKNVIHKEASTIIKLSVDKTAKSIVFNALKNPSYYYDNNTKNKDSIKVKDSLKTGFSLPSNIFIYTLKSKPSTTWFSVIKIKDSSDFSQYLSKKYALKPISKNNNYTLYSNNKNTLTVAYNTEKSILIFNPSQANVDDVLLEIFTNKNTLIPNTETLDKLKKQDAHVSIVSPNKIINLMVKNGNLDIHGQLQLSNQFEIPKPLKSVNYSKNNSLQAYLNLKYKGNLGTVTIDTTTIHLDSINYNLNGHYSLFVDGKTQQEDTIVTYDYNDDFEKVPIKTLVNKDVPNINLQLDANASKLFQYLNNSNIVNQKTVNSKIFPLYQLHADTTNQDVLISTQKQANFSKLNTTAEHVFSLQVDFNQVKNQQLFTFFNFNLEQLNTLNITANQEDQNTLSIKGKLSSKNKKINLLMQLKN</sequence>
<keyword evidence="1" id="KW-1133">Transmembrane helix</keyword>
<dbReference type="Proteomes" id="UP001149142">
    <property type="component" value="Unassembled WGS sequence"/>
</dbReference>
<dbReference type="RefSeq" id="WP_270005636.1">
    <property type="nucleotide sequence ID" value="NZ_JAPFGC010000002.1"/>
</dbReference>